<dbReference type="Proteomes" id="UP000236752">
    <property type="component" value="Unassembled WGS sequence"/>
</dbReference>
<dbReference type="InterPro" id="IPR003646">
    <property type="entry name" value="SH3-like_bac-type"/>
</dbReference>
<dbReference type="RefSeq" id="WP_103910363.1">
    <property type="nucleotide sequence ID" value="NZ_FNUZ01000003.1"/>
</dbReference>
<dbReference type="AlphaFoldDB" id="A0A1H5YC14"/>
<keyword evidence="3" id="KW-1185">Reference proteome</keyword>
<dbReference type="SMART" id="SM00287">
    <property type="entry name" value="SH3b"/>
    <property type="match status" value="1"/>
</dbReference>
<protein>
    <submittedName>
        <fullName evidence="2">SH3 domain-containing protein</fullName>
    </submittedName>
</protein>
<evidence type="ECO:0000313" key="2">
    <source>
        <dbReference type="EMBL" id="SEG21514.1"/>
    </source>
</evidence>
<dbReference type="EMBL" id="FNUZ01000003">
    <property type="protein sequence ID" value="SEG21514.1"/>
    <property type="molecule type" value="Genomic_DNA"/>
</dbReference>
<dbReference type="Pfam" id="PF08239">
    <property type="entry name" value="SH3_3"/>
    <property type="match status" value="1"/>
</dbReference>
<name>A0A1H5YC14_9RHOB</name>
<accession>A0A1H5YC14</accession>
<organism evidence="2 3">
    <name type="scientific">Thalassococcus halodurans</name>
    <dbReference type="NCBI Taxonomy" id="373675"/>
    <lineage>
        <taxon>Bacteria</taxon>
        <taxon>Pseudomonadati</taxon>
        <taxon>Pseudomonadota</taxon>
        <taxon>Alphaproteobacteria</taxon>
        <taxon>Rhodobacterales</taxon>
        <taxon>Roseobacteraceae</taxon>
        <taxon>Thalassococcus</taxon>
    </lineage>
</organism>
<dbReference type="Gene3D" id="2.30.30.40">
    <property type="entry name" value="SH3 Domains"/>
    <property type="match status" value="1"/>
</dbReference>
<dbReference type="PROSITE" id="PS51781">
    <property type="entry name" value="SH3B"/>
    <property type="match status" value="1"/>
</dbReference>
<feature type="domain" description="SH3b" evidence="1">
    <location>
        <begin position="119"/>
        <end position="183"/>
    </location>
</feature>
<reference evidence="2 3" key="1">
    <citation type="submission" date="2016-10" db="EMBL/GenBank/DDBJ databases">
        <authorList>
            <person name="de Groot N.N."/>
        </authorList>
    </citation>
    <scope>NUCLEOTIDE SEQUENCE [LARGE SCALE GENOMIC DNA]</scope>
    <source>
        <strain evidence="2 3">DSM 26915</strain>
    </source>
</reference>
<proteinExistence type="predicted"/>
<gene>
    <name evidence="2" type="ORF">SAMN04488045_2014</name>
</gene>
<evidence type="ECO:0000259" key="1">
    <source>
        <dbReference type="PROSITE" id="PS51781"/>
    </source>
</evidence>
<evidence type="ECO:0000313" key="3">
    <source>
        <dbReference type="Proteomes" id="UP000236752"/>
    </source>
</evidence>
<sequence length="184" mass="20070">MARFIIASFGFLFWGFYEMSGGADFEPGWYIENKDGVEIAAVEETVLPKVEEEPVVTRADTRINDLGAVATAKPLVTPVSYNADGTQGARVVNVLYTQAEPIEVDVSEPEVVAAVANEVDLREVTASRVNLRNGPGTRYSVLDKLVRGDEVQVLSNNGDGWIKLRVKSSNQVGWMADYLVTASN</sequence>